<dbReference type="Gene3D" id="3.40.50.300">
    <property type="entry name" value="P-loop containing nucleotide triphosphate hydrolases"/>
    <property type="match status" value="1"/>
</dbReference>
<dbReference type="InterPro" id="IPR027417">
    <property type="entry name" value="P-loop_NTPase"/>
</dbReference>
<dbReference type="AlphaFoldDB" id="A0A653K7Y1"/>
<accession>A0A653K7Y1</accession>
<dbReference type="Proteomes" id="UP000430404">
    <property type="component" value="Unassembled WGS sequence"/>
</dbReference>
<evidence type="ECO:0008006" key="3">
    <source>
        <dbReference type="Google" id="ProtNLM"/>
    </source>
</evidence>
<name>A0A653K7Y1_9GAMM</name>
<reference evidence="1 2" key="1">
    <citation type="submission" date="2019-10" db="EMBL/GenBank/DDBJ databases">
        <authorList>
            <person name="Karimi E."/>
        </authorList>
    </citation>
    <scope>NUCLEOTIDE SEQUENCE [LARGE SCALE GENOMIC DNA]</scope>
    <source>
        <strain evidence="1">Acinetobacter sp. 8BE</strain>
    </source>
</reference>
<evidence type="ECO:0000313" key="1">
    <source>
        <dbReference type="EMBL" id="VXA57062.1"/>
    </source>
</evidence>
<dbReference type="RefSeq" id="WP_159725588.1">
    <property type="nucleotide sequence ID" value="NZ_LR732744.1"/>
</dbReference>
<proteinExistence type="predicted"/>
<gene>
    <name evidence="1" type="ORF">ACI8B_310086</name>
</gene>
<organism evidence="1 2">
    <name type="scientific">Acinetobacter proteolyticus</name>
    <dbReference type="NCBI Taxonomy" id="1776741"/>
    <lineage>
        <taxon>Bacteria</taxon>
        <taxon>Pseudomonadati</taxon>
        <taxon>Pseudomonadota</taxon>
        <taxon>Gammaproteobacteria</taxon>
        <taxon>Moraxellales</taxon>
        <taxon>Moraxellaceae</taxon>
        <taxon>Acinetobacter</taxon>
    </lineage>
</organism>
<dbReference type="EMBL" id="CABWKZ010000025">
    <property type="protein sequence ID" value="VXA57062.1"/>
    <property type="molecule type" value="Genomic_DNA"/>
</dbReference>
<sequence length="188" mass="21567">MLKPIKIERIRFPIDQVDSYEKLDQRKIELNAELNYKYMNLRFLRACAFKIIQHFELQQKILCGKAVIIVGSIELGSLLLECILESRPEWGKEDIHNMVVSTISSRNSFAESRDILNIFQDKNSSLSLLIATGVYMVGYDNPYINTVYVTCPISNQLQYKIAALVSRHSEGKDEGMIVDFIGVDWSIN</sequence>
<evidence type="ECO:0000313" key="2">
    <source>
        <dbReference type="Proteomes" id="UP000430404"/>
    </source>
</evidence>
<protein>
    <recommendedName>
        <fullName evidence="3">Helicase C-terminal domain-containing protein</fullName>
    </recommendedName>
</protein>